<keyword evidence="8" id="KW-0479">Metal-binding</keyword>
<feature type="binding site" evidence="8">
    <location>
        <position position="129"/>
    </location>
    <ligand>
        <name>Zn(2+)</name>
        <dbReference type="ChEBI" id="CHEBI:29105"/>
    </ligand>
</feature>
<keyword evidence="3" id="KW-0678">Repressor</keyword>
<dbReference type="GO" id="GO:0000976">
    <property type="term" value="F:transcription cis-regulatory region binding"/>
    <property type="evidence" value="ECO:0007669"/>
    <property type="project" value="TreeGrafter"/>
</dbReference>
<organism evidence="10 11">
    <name type="scientific">Helicobacter anseris</name>
    <dbReference type="NCBI Taxonomy" id="375926"/>
    <lineage>
        <taxon>Bacteria</taxon>
        <taxon>Pseudomonadati</taxon>
        <taxon>Campylobacterota</taxon>
        <taxon>Epsilonproteobacteria</taxon>
        <taxon>Campylobacterales</taxon>
        <taxon>Helicobacteraceae</taxon>
        <taxon>Helicobacter</taxon>
    </lineage>
</organism>
<keyword evidence="9" id="KW-0408">Iron</keyword>
<evidence type="ECO:0000256" key="3">
    <source>
        <dbReference type="ARBA" id="ARBA00022491"/>
    </source>
</evidence>
<evidence type="ECO:0000256" key="1">
    <source>
        <dbReference type="ARBA" id="ARBA00002997"/>
    </source>
</evidence>
<keyword evidence="6" id="KW-0238">DNA-binding</keyword>
<dbReference type="EMBL" id="NXLX01000004">
    <property type="protein sequence ID" value="RDU74157.1"/>
    <property type="molecule type" value="Genomic_DNA"/>
</dbReference>
<dbReference type="Gene3D" id="1.10.10.10">
    <property type="entry name" value="Winged helix-like DNA-binding domain superfamily/Winged helix DNA-binding domain"/>
    <property type="match status" value="1"/>
</dbReference>
<keyword evidence="7" id="KW-0804">Transcription</keyword>
<comment type="function">
    <text evidence="1">Acts as a global negative controlling element, employing Fe(2+) as a cofactor to bind the operator of the repressed genes.</text>
</comment>
<comment type="cofactor">
    <cofactor evidence="9">
        <name>Mn(2+)</name>
        <dbReference type="ChEBI" id="CHEBI:29035"/>
    </cofactor>
    <cofactor evidence="9">
        <name>Fe(2+)</name>
        <dbReference type="ChEBI" id="CHEBI:29033"/>
    </cofactor>
    <text evidence="9">Binds 1 Mn(2+) or Fe(2+) ion per subunit.</text>
</comment>
<dbReference type="InterPro" id="IPR002481">
    <property type="entry name" value="FUR"/>
</dbReference>
<dbReference type="CDD" id="cd07153">
    <property type="entry name" value="Fur_like"/>
    <property type="match status" value="1"/>
</dbReference>
<dbReference type="GO" id="GO:1900376">
    <property type="term" value="P:regulation of secondary metabolite biosynthetic process"/>
    <property type="evidence" value="ECO:0007669"/>
    <property type="project" value="TreeGrafter"/>
</dbReference>
<dbReference type="GO" id="GO:0003700">
    <property type="term" value="F:DNA-binding transcription factor activity"/>
    <property type="evidence" value="ECO:0007669"/>
    <property type="project" value="InterPro"/>
</dbReference>
<evidence type="ECO:0000256" key="5">
    <source>
        <dbReference type="ARBA" id="ARBA00023015"/>
    </source>
</evidence>
<evidence type="ECO:0000256" key="4">
    <source>
        <dbReference type="ARBA" id="ARBA00022833"/>
    </source>
</evidence>
<dbReference type="Gene3D" id="3.30.1490.190">
    <property type="match status" value="1"/>
</dbReference>
<proteinExistence type="inferred from homology"/>
<dbReference type="PANTHER" id="PTHR33202">
    <property type="entry name" value="ZINC UPTAKE REGULATION PROTEIN"/>
    <property type="match status" value="1"/>
</dbReference>
<evidence type="ECO:0000256" key="9">
    <source>
        <dbReference type="PIRSR" id="PIRSR602481-2"/>
    </source>
</evidence>
<reference evidence="10 11" key="1">
    <citation type="submission" date="2018-04" db="EMBL/GenBank/DDBJ databases">
        <title>Novel Campyloabacter and Helicobacter Species and Strains.</title>
        <authorList>
            <person name="Mannion A.J."/>
            <person name="Shen Z."/>
            <person name="Fox J.G."/>
        </authorList>
    </citation>
    <scope>NUCLEOTIDE SEQUENCE [LARGE SCALE GENOMIC DNA]</scope>
    <source>
        <strain evidence="10 11">MIT 04-9362</strain>
    </source>
</reference>
<dbReference type="InterPro" id="IPR043135">
    <property type="entry name" value="Fur_C"/>
</dbReference>
<dbReference type="SUPFAM" id="SSF46785">
    <property type="entry name" value="Winged helix' DNA-binding domain"/>
    <property type="match status" value="1"/>
</dbReference>
<evidence type="ECO:0000256" key="2">
    <source>
        <dbReference type="ARBA" id="ARBA00007957"/>
    </source>
</evidence>
<keyword evidence="4 8" id="KW-0862">Zinc</keyword>
<dbReference type="OrthoDB" id="8659436at2"/>
<evidence type="ECO:0000256" key="7">
    <source>
        <dbReference type="ARBA" id="ARBA00023163"/>
    </source>
</evidence>
<dbReference type="InterPro" id="IPR036390">
    <property type="entry name" value="WH_DNA-bd_sf"/>
</dbReference>
<dbReference type="Pfam" id="PF01475">
    <property type="entry name" value="FUR"/>
    <property type="match status" value="1"/>
</dbReference>
<comment type="similarity">
    <text evidence="2">Belongs to the Fur family.</text>
</comment>
<evidence type="ECO:0000256" key="8">
    <source>
        <dbReference type="PIRSR" id="PIRSR602481-1"/>
    </source>
</evidence>
<accession>A0A3D8J9H6</accession>
<gene>
    <name evidence="10" type="ORF">CQA57_02500</name>
</gene>
<evidence type="ECO:0000256" key="6">
    <source>
        <dbReference type="ARBA" id="ARBA00023125"/>
    </source>
</evidence>
<feature type="binding site" evidence="8">
    <location>
        <position position="132"/>
    </location>
    <ligand>
        <name>Zn(2+)</name>
        <dbReference type="ChEBI" id="CHEBI:29105"/>
    </ligand>
</feature>
<dbReference type="PANTHER" id="PTHR33202:SF7">
    <property type="entry name" value="FERRIC UPTAKE REGULATION PROTEIN"/>
    <property type="match status" value="1"/>
</dbReference>
<evidence type="ECO:0000313" key="10">
    <source>
        <dbReference type="EMBL" id="RDU74157.1"/>
    </source>
</evidence>
<keyword evidence="5" id="KW-0805">Transcription regulation</keyword>
<dbReference type="GO" id="GO:0045892">
    <property type="term" value="P:negative regulation of DNA-templated transcription"/>
    <property type="evidence" value="ECO:0007669"/>
    <property type="project" value="TreeGrafter"/>
</dbReference>
<dbReference type="Proteomes" id="UP000256695">
    <property type="component" value="Unassembled WGS sequence"/>
</dbReference>
<evidence type="ECO:0000313" key="11">
    <source>
        <dbReference type="Proteomes" id="UP000256695"/>
    </source>
</evidence>
<name>A0A3D8J9H6_9HELI</name>
<sequence length="133" mass="15504">MMIFEQKLREKKLKVTPQRIAILQEIKKGGHIGIEEIYENIKTRYPSISLATVYKNITSLYEANLLREIKIPQHKQKYELVCEHHIHVVCQKCGKLEDVFLDSKNIVNLCREATHYELINANVMLIGICSHCK</sequence>
<keyword evidence="11" id="KW-1185">Reference proteome</keyword>
<feature type="binding site" evidence="9">
    <location>
        <position position="84"/>
    </location>
    <ligand>
        <name>Fe cation</name>
        <dbReference type="ChEBI" id="CHEBI:24875"/>
    </ligand>
</feature>
<dbReference type="GO" id="GO:0008270">
    <property type="term" value="F:zinc ion binding"/>
    <property type="evidence" value="ECO:0007669"/>
    <property type="project" value="TreeGrafter"/>
</dbReference>
<dbReference type="AlphaFoldDB" id="A0A3D8J9H6"/>
<protein>
    <submittedName>
        <fullName evidence="10">Transcriptional repressor</fullName>
    </submittedName>
</protein>
<dbReference type="InterPro" id="IPR036388">
    <property type="entry name" value="WH-like_DNA-bd_sf"/>
</dbReference>
<comment type="caution">
    <text evidence="10">The sequence shown here is derived from an EMBL/GenBank/DDBJ whole genome shotgun (WGS) entry which is preliminary data.</text>
</comment>
<comment type="cofactor">
    <cofactor evidence="8">
        <name>Zn(2+)</name>
        <dbReference type="ChEBI" id="CHEBI:29105"/>
    </cofactor>
    <text evidence="8">Binds 1 zinc ion per subunit.</text>
</comment>
<feature type="binding site" evidence="8">
    <location>
        <position position="90"/>
    </location>
    <ligand>
        <name>Zn(2+)</name>
        <dbReference type="ChEBI" id="CHEBI:29105"/>
    </ligand>
</feature>
<feature type="binding site" evidence="8">
    <location>
        <position position="93"/>
    </location>
    <ligand>
        <name>Zn(2+)</name>
        <dbReference type="ChEBI" id="CHEBI:29105"/>
    </ligand>
</feature>